<accession>A0A2S7ADC4</accession>
<dbReference type="EMBL" id="MIGY01000002">
    <property type="protein sequence ID" value="PPU07744.1"/>
    <property type="molecule type" value="Genomic_DNA"/>
</dbReference>
<dbReference type="AlphaFoldDB" id="A0A2S7ADC4"/>
<gene>
    <name evidence="2" type="ORF">XarjCFBP7645_09035</name>
</gene>
<feature type="domain" description="Wadjet protein JetD C-terminal" evidence="1">
    <location>
        <begin position="248"/>
        <end position="331"/>
    </location>
</feature>
<reference evidence="2 3" key="1">
    <citation type="submission" date="2016-08" db="EMBL/GenBank/DDBJ databases">
        <title>Evolution of the type three secretion system and type three effector repertoires in Xanthomonas.</title>
        <authorList>
            <person name="Merda D."/>
            <person name="Briand M."/>
            <person name="Bosis E."/>
            <person name="Rousseau C."/>
            <person name="Portier P."/>
            <person name="Jacques M.-A."/>
            <person name="Fischer-Le Saux M."/>
        </authorList>
    </citation>
    <scope>NUCLEOTIDE SEQUENCE [LARGE SCALE GENOMIC DNA]</scope>
    <source>
        <strain evidence="2 3">CFBP 7645</strain>
    </source>
</reference>
<evidence type="ECO:0000259" key="1">
    <source>
        <dbReference type="Pfam" id="PF09983"/>
    </source>
</evidence>
<dbReference type="RefSeq" id="WP_104537224.1">
    <property type="nucleotide sequence ID" value="NZ_MIGY01000002.1"/>
</dbReference>
<protein>
    <recommendedName>
        <fullName evidence="1">Wadjet protein JetD C-terminal domain-containing protein</fullName>
    </recommendedName>
</protein>
<proteinExistence type="predicted"/>
<dbReference type="Proteomes" id="UP000239204">
    <property type="component" value="Unassembled WGS sequence"/>
</dbReference>
<evidence type="ECO:0000313" key="3">
    <source>
        <dbReference type="Proteomes" id="UP000239204"/>
    </source>
</evidence>
<name>A0A2S7ADC4_9XANT</name>
<sequence>MSHQDQVEMDQLARNALERLLKAADKHDAGTAVRRPALTESALSEYRDLRSLKAKEDFEAVMAYAQAEGAITVLRPQRDPQGLIERVELINVVKLASILGKVPHAVRVQSARQVLAARLCEHPVLIDILSNWEKLKKVRGTGPDVAANWAMACDVIAYCQTQVALGATETPVRDASARLFKDSKRIESLVPCLDVLLAGNVEDDARPEAEVLQELGLYREPQPARLAGNIVVRRERGAFPLDCPYGALPPSTVVGLGSMPSQVLTIENQTTFHVWARQHCDSDVLCLYTAGMPSPAWRAMYLRLLSDLPVSTSVLHWGDVDEGGFRIAAFLSRCAAETGHVLRPWKMRPADVPDSLRRAAPTRTVDRMVKYASEAGWNDIAQELAEAKLVSEQEG</sequence>
<dbReference type="Pfam" id="PF09983">
    <property type="entry name" value="JetD_C"/>
    <property type="match status" value="1"/>
</dbReference>
<evidence type="ECO:0000313" key="2">
    <source>
        <dbReference type="EMBL" id="PPU07744.1"/>
    </source>
</evidence>
<organism evidence="2 3">
    <name type="scientific">Xanthomonas arboricola</name>
    <dbReference type="NCBI Taxonomy" id="56448"/>
    <lineage>
        <taxon>Bacteria</taxon>
        <taxon>Pseudomonadati</taxon>
        <taxon>Pseudomonadota</taxon>
        <taxon>Gammaproteobacteria</taxon>
        <taxon>Lysobacterales</taxon>
        <taxon>Lysobacteraceae</taxon>
        <taxon>Xanthomonas</taxon>
    </lineage>
</organism>
<dbReference type="InterPro" id="IPR024534">
    <property type="entry name" value="JetD_C"/>
</dbReference>
<comment type="caution">
    <text evidence="2">The sequence shown here is derived from an EMBL/GenBank/DDBJ whole genome shotgun (WGS) entry which is preliminary data.</text>
</comment>